<evidence type="ECO:0000259" key="4">
    <source>
        <dbReference type="PROSITE" id="PS50043"/>
    </source>
</evidence>
<dbReference type="GO" id="GO:0000160">
    <property type="term" value="P:phosphorelay signal transduction system"/>
    <property type="evidence" value="ECO:0007669"/>
    <property type="project" value="InterPro"/>
</dbReference>
<dbReference type="InterPro" id="IPR000792">
    <property type="entry name" value="Tscrpt_reg_LuxR_C"/>
</dbReference>
<keyword evidence="2" id="KW-0238">DNA-binding</keyword>
<dbReference type="GO" id="GO:0006355">
    <property type="term" value="P:regulation of DNA-templated transcription"/>
    <property type="evidence" value="ECO:0007669"/>
    <property type="project" value="InterPro"/>
</dbReference>
<dbReference type="Pfam" id="PF00072">
    <property type="entry name" value="Response_reg"/>
    <property type="match status" value="1"/>
</dbReference>
<evidence type="ECO:0000313" key="7">
    <source>
        <dbReference type="Proteomes" id="UP000032748"/>
    </source>
</evidence>
<name>A0A0D5Y445_9PSED</name>
<feature type="domain" description="HTH luxR-type" evidence="4">
    <location>
        <begin position="142"/>
        <end position="207"/>
    </location>
</feature>
<dbReference type="SMART" id="SM00448">
    <property type="entry name" value="REC"/>
    <property type="match status" value="1"/>
</dbReference>
<dbReference type="InterPro" id="IPR011006">
    <property type="entry name" value="CheY-like_superfamily"/>
</dbReference>
<dbReference type="KEGG" id="pcz:PCL1606_46490"/>
<dbReference type="InterPro" id="IPR051015">
    <property type="entry name" value="EvgA-like"/>
</dbReference>
<sequence>MGTIVIVDDHPLVRIALRVILERNGHNIAAEADNGVDAVQVVRTYKPDLVILDLDLPQLDGLSVLTHFKSNDFPVKTLILTSSDSKNFAVRCLHGGAAGFICKDEALDEVGDAVKALLSGHTYFPESSLLLLQESIHTNHMQSVAASQLTNREITTLRLLAKGLNNREIAATLLISHKTVSTYKVRLLKKFNTTNLLSLIEIARQKGII</sequence>
<dbReference type="CDD" id="cd17535">
    <property type="entry name" value="REC_NarL-like"/>
    <property type="match status" value="1"/>
</dbReference>
<keyword evidence="1 3" id="KW-0597">Phosphoprotein</keyword>
<dbReference type="InterPro" id="IPR016032">
    <property type="entry name" value="Sig_transdc_resp-reg_C-effctor"/>
</dbReference>
<evidence type="ECO:0000256" key="3">
    <source>
        <dbReference type="PROSITE-ProRule" id="PRU00169"/>
    </source>
</evidence>
<feature type="domain" description="Response regulatory" evidence="5">
    <location>
        <begin position="3"/>
        <end position="118"/>
    </location>
</feature>
<dbReference type="PRINTS" id="PR00038">
    <property type="entry name" value="HTHLUXR"/>
</dbReference>
<dbReference type="PANTHER" id="PTHR45566:SF2">
    <property type="entry name" value="NARL SUBFAMILY"/>
    <property type="match status" value="1"/>
</dbReference>
<dbReference type="PATRIC" id="fig|587753.10.peg.4645"/>
<evidence type="ECO:0000256" key="2">
    <source>
        <dbReference type="ARBA" id="ARBA00023125"/>
    </source>
</evidence>
<dbReference type="EMBL" id="CP011110">
    <property type="protein sequence ID" value="AKA26096.1"/>
    <property type="molecule type" value="Genomic_DNA"/>
</dbReference>
<evidence type="ECO:0000313" key="6">
    <source>
        <dbReference type="EMBL" id="AKA26096.1"/>
    </source>
</evidence>
<dbReference type="AlphaFoldDB" id="A0A0D5Y445"/>
<accession>A0A0D5Y445</accession>
<dbReference type="Gene3D" id="3.40.50.2300">
    <property type="match status" value="1"/>
</dbReference>
<reference evidence="6 7" key="1">
    <citation type="journal article" date="2015" name="Mol. Plant Microbe Interact.">
        <title>Comparative Genomic Analysis of Pseudomonas chlororaphis PCL1606 Reveals New Insight into Antifungal Compounds Involved in Biocontrol.</title>
        <authorList>
            <person name="Calderon C.E."/>
            <person name="Ramos C."/>
            <person name="de Vicente A."/>
            <person name="Cazorla F.M."/>
        </authorList>
    </citation>
    <scope>NUCLEOTIDE SEQUENCE [LARGE SCALE GENOMIC DNA]</scope>
    <source>
        <strain evidence="6 7">PCL1606</strain>
    </source>
</reference>
<dbReference type="PANTHER" id="PTHR45566">
    <property type="entry name" value="HTH-TYPE TRANSCRIPTIONAL REGULATOR YHJB-RELATED"/>
    <property type="match status" value="1"/>
</dbReference>
<dbReference type="Pfam" id="PF00196">
    <property type="entry name" value="GerE"/>
    <property type="match status" value="1"/>
</dbReference>
<evidence type="ECO:0000256" key="1">
    <source>
        <dbReference type="ARBA" id="ARBA00022553"/>
    </source>
</evidence>
<evidence type="ECO:0000259" key="5">
    <source>
        <dbReference type="PROSITE" id="PS50110"/>
    </source>
</evidence>
<dbReference type="PROSITE" id="PS50043">
    <property type="entry name" value="HTH_LUXR_2"/>
    <property type="match status" value="1"/>
</dbReference>
<dbReference type="InterPro" id="IPR001789">
    <property type="entry name" value="Sig_transdc_resp-reg_receiver"/>
</dbReference>
<dbReference type="InterPro" id="IPR058245">
    <property type="entry name" value="NreC/VraR/RcsB-like_REC"/>
</dbReference>
<dbReference type="PROSITE" id="PS00622">
    <property type="entry name" value="HTH_LUXR_1"/>
    <property type="match status" value="1"/>
</dbReference>
<dbReference type="PROSITE" id="PS50110">
    <property type="entry name" value="RESPONSE_REGULATORY"/>
    <property type="match status" value="1"/>
</dbReference>
<dbReference type="OrthoDB" id="9796655at2"/>
<dbReference type="SUPFAM" id="SSF52172">
    <property type="entry name" value="CheY-like"/>
    <property type="match status" value="1"/>
</dbReference>
<protein>
    <submittedName>
        <fullName evidence="6">LuxR family transcriptional regulator</fullName>
    </submittedName>
</protein>
<dbReference type="SUPFAM" id="SSF46894">
    <property type="entry name" value="C-terminal effector domain of the bipartite response regulators"/>
    <property type="match status" value="1"/>
</dbReference>
<organism evidence="6 7">
    <name type="scientific">Pseudomonas chlororaphis</name>
    <dbReference type="NCBI Taxonomy" id="587753"/>
    <lineage>
        <taxon>Bacteria</taxon>
        <taxon>Pseudomonadati</taxon>
        <taxon>Pseudomonadota</taxon>
        <taxon>Gammaproteobacteria</taxon>
        <taxon>Pseudomonadales</taxon>
        <taxon>Pseudomonadaceae</taxon>
        <taxon>Pseudomonas</taxon>
    </lineage>
</organism>
<proteinExistence type="predicted"/>
<dbReference type="SMART" id="SM00421">
    <property type="entry name" value="HTH_LUXR"/>
    <property type="match status" value="1"/>
</dbReference>
<dbReference type="GO" id="GO:0003677">
    <property type="term" value="F:DNA binding"/>
    <property type="evidence" value="ECO:0007669"/>
    <property type="project" value="UniProtKB-KW"/>
</dbReference>
<gene>
    <name evidence="6" type="ORF">PCL1606_46490</name>
</gene>
<dbReference type="RefSeq" id="WP_044461704.1">
    <property type="nucleotide sequence ID" value="NZ_CP011110.1"/>
</dbReference>
<dbReference type="CDD" id="cd06170">
    <property type="entry name" value="LuxR_C_like"/>
    <property type="match status" value="1"/>
</dbReference>
<feature type="modified residue" description="4-aspartylphosphate" evidence="3">
    <location>
        <position position="53"/>
    </location>
</feature>
<dbReference type="Proteomes" id="UP000032748">
    <property type="component" value="Chromosome"/>
</dbReference>